<evidence type="ECO:0000256" key="1">
    <source>
        <dbReference type="SAM" id="SignalP"/>
    </source>
</evidence>
<keyword evidence="3" id="KW-1185">Reference proteome</keyword>
<accession>A0A7G8BEL0</accession>
<dbReference type="Proteomes" id="UP000515312">
    <property type="component" value="Chromosome"/>
</dbReference>
<gene>
    <name evidence="2" type="ORF">H7849_17940</name>
</gene>
<dbReference type="PANTHER" id="PTHR42924">
    <property type="entry name" value="EXONUCLEASE"/>
    <property type="match status" value="1"/>
</dbReference>
<organism evidence="2 3">
    <name type="scientific">Alloacidobacterium dinghuense</name>
    <dbReference type="NCBI Taxonomy" id="2763107"/>
    <lineage>
        <taxon>Bacteria</taxon>
        <taxon>Pseudomonadati</taxon>
        <taxon>Acidobacteriota</taxon>
        <taxon>Terriglobia</taxon>
        <taxon>Terriglobales</taxon>
        <taxon>Acidobacteriaceae</taxon>
        <taxon>Alloacidobacterium</taxon>
    </lineage>
</organism>
<dbReference type="InterPro" id="IPR052018">
    <property type="entry name" value="PHP_domain"/>
</dbReference>
<dbReference type="Gene3D" id="3.20.20.140">
    <property type="entry name" value="Metal-dependent hydrolases"/>
    <property type="match status" value="1"/>
</dbReference>
<feature type="signal peptide" evidence="1">
    <location>
        <begin position="1"/>
        <end position="24"/>
    </location>
</feature>
<dbReference type="KEGG" id="adin:H7849_17940"/>
<keyword evidence="1" id="KW-0732">Signal</keyword>
<dbReference type="GO" id="GO:0035312">
    <property type="term" value="F:5'-3' DNA exonuclease activity"/>
    <property type="evidence" value="ECO:0007669"/>
    <property type="project" value="TreeGrafter"/>
</dbReference>
<sequence>MIKKILPGLLSLLCLTFFSLEALSAQVKPDITLKGVITGSENNSYVEAPFTVPDGIVSITVTFHYTGKEQHTALDLGLFDPERFRGWSGGNKDHFTVSTTSATPSYLPGPLPAGQWKLIIGVPNIRETVTSNYEANIFFTREKSTPTSFADAPLRDGPAWYRGDLHIHTAHSDGSCQSQSGKKVPCPVFLTAETASARGLDFIAVTDHNTDSHYDALRELQPYFDKLLFIPGREITTFWGHANLFGPTDFVDFRVGTTVPSAQMLFEEAARMHAILSINHPNAPTGQVCMGCGWTPKEAVDPHLIQSIEAVNGGAEEGQYSGISFWEKYLNQGYRITAIGGSDNHNAPAPAGSRSAIGSPTTVIYADNLSVPAILDGIRKGHVFIDLSATRDRRFEIAAEDGNQKGIMGDALPAPAGSTVQISAHVVACSGNKLRFLLDGQPVASLDSNISQADQGISLTLPSDGKKHWLRPDVVSPEGKLILLGNPIYLNYTEDKK</sequence>
<dbReference type="InterPro" id="IPR016195">
    <property type="entry name" value="Pol/histidinol_Pase-like"/>
</dbReference>
<dbReference type="GO" id="GO:0004534">
    <property type="term" value="F:5'-3' RNA exonuclease activity"/>
    <property type="evidence" value="ECO:0007669"/>
    <property type="project" value="TreeGrafter"/>
</dbReference>
<dbReference type="PANTHER" id="PTHR42924:SF3">
    <property type="entry name" value="POLYMERASE_HISTIDINOL PHOSPHATASE N-TERMINAL DOMAIN-CONTAINING PROTEIN"/>
    <property type="match status" value="1"/>
</dbReference>
<dbReference type="EMBL" id="CP060394">
    <property type="protein sequence ID" value="QNI30980.1"/>
    <property type="molecule type" value="Genomic_DNA"/>
</dbReference>
<dbReference type="SUPFAM" id="SSF89550">
    <property type="entry name" value="PHP domain-like"/>
    <property type="match status" value="1"/>
</dbReference>
<evidence type="ECO:0000313" key="3">
    <source>
        <dbReference type="Proteomes" id="UP000515312"/>
    </source>
</evidence>
<feature type="chain" id="PRO_5028830480" evidence="1">
    <location>
        <begin position="25"/>
        <end position="497"/>
    </location>
</feature>
<dbReference type="RefSeq" id="WP_186741249.1">
    <property type="nucleotide sequence ID" value="NZ_CP060394.1"/>
</dbReference>
<evidence type="ECO:0000313" key="2">
    <source>
        <dbReference type="EMBL" id="QNI30980.1"/>
    </source>
</evidence>
<keyword evidence="2" id="KW-0378">Hydrolase</keyword>
<reference evidence="2 3" key="1">
    <citation type="submission" date="2020-08" db="EMBL/GenBank/DDBJ databases">
        <title>Edaphobacter telluris sp. nov. and Acidobacterium dinghuensis sp. nov., two acidobacteria isolated from forest soil.</title>
        <authorList>
            <person name="Fu J."/>
            <person name="Qiu L."/>
        </authorList>
    </citation>
    <scope>NUCLEOTIDE SEQUENCE [LARGE SCALE GENOMIC DNA]</scope>
    <source>
        <strain evidence="2">4Y35</strain>
    </source>
</reference>
<dbReference type="NCBIfam" id="NF038032">
    <property type="entry name" value="CehA_McbA_metalo"/>
    <property type="match status" value="1"/>
</dbReference>
<name>A0A7G8BEL0_9BACT</name>
<dbReference type="AlphaFoldDB" id="A0A7G8BEL0"/>
<proteinExistence type="predicted"/>
<protein>
    <submittedName>
        <fullName evidence="2">CehA/McbA family metallohydrolase</fullName>
    </submittedName>
</protein>